<accession>A0A9P6U5K6</accession>
<evidence type="ECO:0000256" key="1">
    <source>
        <dbReference type="SAM" id="MobiDB-lite"/>
    </source>
</evidence>
<keyword evidence="2" id="KW-0812">Transmembrane</keyword>
<evidence type="ECO:0000256" key="2">
    <source>
        <dbReference type="SAM" id="Phobius"/>
    </source>
</evidence>
<reference evidence="3" key="1">
    <citation type="journal article" date="2020" name="Fungal Divers.">
        <title>Resolving the Mortierellaceae phylogeny through synthesis of multi-gene phylogenetics and phylogenomics.</title>
        <authorList>
            <person name="Vandepol N."/>
            <person name="Liber J."/>
            <person name="Desiro A."/>
            <person name="Na H."/>
            <person name="Kennedy M."/>
            <person name="Barry K."/>
            <person name="Grigoriev I.V."/>
            <person name="Miller A.N."/>
            <person name="O'Donnell K."/>
            <person name="Stajich J.E."/>
            <person name="Bonito G."/>
        </authorList>
    </citation>
    <scope>NUCLEOTIDE SEQUENCE</scope>
    <source>
        <strain evidence="3">KOD948</strain>
    </source>
</reference>
<keyword evidence="4" id="KW-1185">Reference proteome</keyword>
<dbReference type="Proteomes" id="UP000726737">
    <property type="component" value="Unassembled WGS sequence"/>
</dbReference>
<dbReference type="CDD" id="cd12087">
    <property type="entry name" value="TM_EGFR-like"/>
    <property type="match status" value="1"/>
</dbReference>
<name>A0A9P6U5K6_9FUNG</name>
<keyword evidence="2" id="KW-1133">Transmembrane helix</keyword>
<comment type="caution">
    <text evidence="3">The sequence shown here is derived from an EMBL/GenBank/DDBJ whole genome shotgun (WGS) entry which is preliminary data.</text>
</comment>
<feature type="region of interest" description="Disordered" evidence="1">
    <location>
        <begin position="606"/>
        <end position="673"/>
    </location>
</feature>
<feature type="transmembrane region" description="Helical" evidence="2">
    <location>
        <begin position="383"/>
        <end position="404"/>
    </location>
</feature>
<organism evidence="3 4">
    <name type="scientific">Mortierella polycephala</name>
    <dbReference type="NCBI Taxonomy" id="41804"/>
    <lineage>
        <taxon>Eukaryota</taxon>
        <taxon>Fungi</taxon>
        <taxon>Fungi incertae sedis</taxon>
        <taxon>Mucoromycota</taxon>
        <taxon>Mortierellomycotina</taxon>
        <taxon>Mortierellomycetes</taxon>
        <taxon>Mortierellales</taxon>
        <taxon>Mortierellaceae</taxon>
        <taxon>Mortierella</taxon>
    </lineage>
</organism>
<dbReference type="OrthoDB" id="2401340at2759"/>
<evidence type="ECO:0000313" key="3">
    <source>
        <dbReference type="EMBL" id="KAG0261531.1"/>
    </source>
</evidence>
<keyword evidence="2" id="KW-0472">Membrane</keyword>
<gene>
    <name evidence="3" type="ORF">BG011_000937</name>
</gene>
<feature type="region of interest" description="Disordered" evidence="1">
    <location>
        <begin position="539"/>
        <end position="558"/>
    </location>
</feature>
<dbReference type="EMBL" id="JAAAJA010000122">
    <property type="protein sequence ID" value="KAG0261531.1"/>
    <property type="molecule type" value="Genomic_DNA"/>
</dbReference>
<feature type="compositionally biased region" description="Polar residues" evidence="1">
    <location>
        <begin position="653"/>
        <end position="673"/>
    </location>
</feature>
<proteinExistence type="predicted"/>
<evidence type="ECO:0008006" key="5">
    <source>
        <dbReference type="Google" id="ProtNLM"/>
    </source>
</evidence>
<sequence>MSSHRFQCATSNGERFFAANLQSFSTDPSITTQERHLVLLQSQKQPSSAKSIAWEIVSTFRPTTESTLDDLNSLLSKLASDTNNCQVDSQGNFVWITSHALTDPPPGASKPIGVQYRVRAGQDGVWSAINSSRLAGAQGKDYIWSGMDKVNALFALDPGVFVHALAFDTAPGIMLAVLEGDTFVQSNRTWALDVATKEIPKVLAYSGHTLYVLDTLKILSMLPMNSNAHDVASLQVSQESLVPSAVTHFPMVNLPVECLSSKFYTTVLGNRFYLLCARAASASSYSVYVYGETLLKGPLMIPASIEQTDIVSFIGVTDATSSNDFLMLSTTSKVYGLNMANNGLTLDSIFNMDWKETDSALVPTPTFINGSDYGNSNSRLGSAGGTVGGIGAVVVIATFVYCRFIRKRHMKKKIDRIMQRHDPIIPQNTVWSPAQHGVIPSHPPPPPPQTLAADYHRMPVEEQDLVHIEMQRMQLGPPPSATNRMNGVAVPLAPPSISTTDDGTSTSHITTLAISAASAPPTIVHSSCHNREPSHVYRYQHHHQQQPQPLPQPQPYTYEGHESQEAILGYDSQHLGRYPDSPSGSSSAGALMHPGYCQTAYPEHHSYYQTQPHPSPKNCKTGDESMPSSPPPPPYLEMAAQMLNAPSAPSPAEHNQQQHQPETSNSIPNHSTH</sequence>
<dbReference type="AlphaFoldDB" id="A0A9P6U5K6"/>
<protein>
    <recommendedName>
        <fullName evidence="5">Transmembrane protein</fullName>
    </recommendedName>
</protein>
<evidence type="ECO:0000313" key="4">
    <source>
        <dbReference type="Proteomes" id="UP000726737"/>
    </source>
</evidence>